<organism evidence="1 2">
    <name type="scientific">Pisolithus microcarpus 441</name>
    <dbReference type="NCBI Taxonomy" id="765257"/>
    <lineage>
        <taxon>Eukaryota</taxon>
        <taxon>Fungi</taxon>
        <taxon>Dikarya</taxon>
        <taxon>Basidiomycota</taxon>
        <taxon>Agaricomycotina</taxon>
        <taxon>Agaricomycetes</taxon>
        <taxon>Agaricomycetidae</taxon>
        <taxon>Boletales</taxon>
        <taxon>Sclerodermatineae</taxon>
        <taxon>Pisolithaceae</taxon>
        <taxon>Pisolithus</taxon>
    </lineage>
</organism>
<proteinExistence type="predicted"/>
<evidence type="ECO:0000313" key="1">
    <source>
        <dbReference type="EMBL" id="KIK22745.1"/>
    </source>
</evidence>
<dbReference type="Proteomes" id="UP000054018">
    <property type="component" value="Unassembled WGS sequence"/>
</dbReference>
<protein>
    <submittedName>
        <fullName evidence="1">Unplaced genomic scaffold scaffold_52, whole genome shotgun sequence</fullName>
    </submittedName>
</protein>
<dbReference type="EMBL" id="KN833736">
    <property type="protein sequence ID" value="KIK22745.1"/>
    <property type="molecule type" value="Genomic_DNA"/>
</dbReference>
<accession>A0A0C9YD54</accession>
<gene>
    <name evidence="1" type="ORF">PISMIDRAFT_494559</name>
</gene>
<name>A0A0C9YD54_9AGAM</name>
<dbReference type="AlphaFoldDB" id="A0A0C9YD54"/>
<sequence length="74" mass="8337">MTSFSRVSGILGTSSVNPYFLREVTHCSGGPRDELHHARMISGDHNHPATIRHARDVAPKSCPVNRRDWRDCCH</sequence>
<reference evidence="1 2" key="1">
    <citation type="submission" date="2014-04" db="EMBL/GenBank/DDBJ databases">
        <authorList>
            <consortium name="DOE Joint Genome Institute"/>
            <person name="Kuo A."/>
            <person name="Kohler A."/>
            <person name="Costa M.D."/>
            <person name="Nagy L.G."/>
            <person name="Floudas D."/>
            <person name="Copeland A."/>
            <person name="Barry K.W."/>
            <person name="Cichocki N."/>
            <person name="Veneault-Fourrey C."/>
            <person name="LaButti K."/>
            <person name="Lindquist E.A."/>
            <person name="Lipzen A."/>
            <person name="Lundell T."/>
            <person name="Morin E."/>
            <person name="Murat C."/>
            <person name="Sun H."/>
            <person name="Tunlid A."/>
            <person name="Henrissat B."/>
            <person name="Grigoriev I.V."/>
            <person name="Hibbett D.S."/>
            <person name="Martin F."/>
            <person name="Nordberg H.P."/>
            <person name="Cantor M.N."/>
            <person name="Hua S.X."/>
        </authorList>
    </citation>
    <scope>NUCLEOTIDE SEQUENCE [LARGE SCALE GENOMIC DNA]</scope>
    <source>
        <strain evidence="1 2">441</strain>
    </source>
</reference>
<evidence type="ECO:0000313" key="2">
    <source>
        <dbReference type="Proteomes" id="UP000054018"/>
    </source>
</evidence>
<reference evidence="2" key="2">
    <citation type="submission" date="2015-01" db="EMBL/GenBank/DDBJ databases">
        <title>Evolutionary Origins and Diversification of the Mycorrhizal Mutualists.</title>
        <authorList>
            <consortium name="DOE Joint Genome Institute"/>
            <consortium name="Mycorrhizal Genomics Consortium"/>
            <person name="Kohler A."/>
            <person name="Kuo A."/>
            <person name="Nagy L.G."/>
            <person name="Floudas D."/>
            <person name="Copeland A."/>
            <person name="Barry K.W."/>
            <person name="Cichocki N."/>
            <person name="Veneault-Fourrey C."/>
            <person name="LaButti K."/>
            <person name="Lindquist E.A."/>
            <person name="Lipzen A."/>
            <person name="Lundell T."/>
            <person name="Morin E."/>
            <person name="Murat C."/>
            <person name="Riley R."/>
            <person name="Ohm R."/>
            <person name="Sun H."/>
            <person name="Tunlid A."/>
            <person name="Henrissat B."/>
            <person name="Grigoriev I.V."/>
            <person name="Hibbett D.S."/>
            <person name="Martin F."/>
        </authorList>
    </citation>
    <scope>NUCLEOTIDE SEQUENCE [LARGE SCALE GENOMIC DNA]</scope>
    <source>
        <strain evidence="2">441</strain>
    </source>
</reference>
<keyword evidence="2" id="KW-1185">Reference proteome</keyword>
<dbReference type="HOGENOM" id="CLU_2688758_0_0_1"/>